<feature type="compositionally biased region" description="Basic and acidic residues" evidence="1">
    <location>
        <begin position="1"/>
        <end position="19"/>
    </location>
</feature>
<dbReference type="Proteomes" id="UP000186595">
    <property type="component" value="Plasmid unnamed"/>
</dbReference>
<evidence type="ECO:0000313" key="5">
    <source>
        <dbReference type="Proteomes" id="UP000186595"/>
    </source>
</evidence>
<reference evidence="4 5" key="1">
    <citation type="submission" date="2016-11" db="EMBL/GenBank/DDBJ databases">
        <title>Draft genome sequences of five Shigatoxin-producing Escherichia coli isolates harboring the new recently described Subtilase cytotoxin allelic variant subAB2-3.</title>
        <authorList>
            <person name="Tasara T."/>
            <person name="Fierz L."/>
            <person name="Klumpp J."/>
            <person name="Schmidt H."/>
            <person name="Stephan R."/>
        </authorList>
    </citation>
    <scope>NUCLEOTIDE SEQUENCE [LARGE SCALE GENOMIC DNA]</scope>
    <source>
        <strain evidence="4 5">453</strain>
        <plasmid evidence="4 5">unnamed</plasmid>
    </source>
</reference>
<evidence type="ECO:0000313" key="3">
    <source>
        <dbReference type="EMBL" id="MBE0980054.1"/>
    </source>
</evidence>
<dbReference type="RefSeq" id="WP_000744815.1">
    <property type="nucleotide sequence ID" value="NZ_BFGX01000058.1"/>
</dbReference>
<reference evidence="3" key="2">
    <citation type="submission" date="2020-09" db="EMBL/GenBank/DDBJ databases">
        <title>Emerging polyconal dissemination of OXA-244-producing E. coli in France.</title>
        <authorList>
            <person name="Emeraud C."/>
            <person name="Girlich D."/>
            <person name="Bonnin R.A."/>
            <person name="Jousset A.B."/>
            <person name="Naas T."/>
            <person name="Dortet L."/>
        </authorList>
    </citation>
    <scope>NUCLEOTIDE SEQUENCE</scope>
    <source>
        <strain evidence="3">225E3</strain>
    </source>
</reference>
<dbReference type="Proteomes" id="UP000640866">
    <property type="component" value="Unassembled WGS sequence"/>
</dbReference>
<comment type="caution">
    <text evidence="2">The sequence shown here is derived from an EMBL/GenBank/DDBJ whole genome shotgun (WGS) entry which is preliminary data.</text>
</comment>
<feature type="region of interest" description="Disordered" evidence="1">
    <location>
        <begin position="1"/>
        <end position="34"/>
    </location>
</feature>
<evidence type="ECO:0000256" key="1">
    <source>
        <dbReference type="SAM" id="MobiDB-lite"/>
    </source>
</evidence>
<reference evidence="2" key="3">
    <citation type="submission" date="2024-02" db="EMBL/GenBank/DDBJ databases">
        <authorList>
            <consortium name="Clinical and Environmental Microbiology Branch: Whole genome sequencing antimicrobial resistance pathogens in the healthcare setting"/>
        </authorList>
    </citation>
    <scope>NUCLEOTIDE SEQUENCE</scope>
    <source>
        <strain evidence="2">2023CK-00345</strain>
    </source>
</reference>
<dbReference type="EMBL" id="JACZOI010000101">
    <property type="protein sequence ID" value="MBE0980054.1"/>
    <property type="molecule type" value="Genomic_DNA"/>
</dbReference>
<organism evidence="2">
    <name type="scientific">Escherichia coli</name>
    <dbReference type="NCBI Taxonomy" id="562"/>
    <lineage>
        <taxon>Bacteria</taxon>
        <taxon>Pseudomonadati</taxon>
        <taxon>Pseudomonadota</taxon>
        <taxon>Gammaproteobacteria</taxon>
        <taxon>Enterobacterales</taxon>
        <taxon>Enterobacteriaceae</taxon>
        <taxon>Escherichia</taxon>
    </lineage>
</organism>
<accession>A0AAI9H3Y5</accession>
<proteinExistence type="predicted"/>
<name>A0AAI9H3Y5_ECOLX</name>
<gene>
    <name evidence="4" type="ORF">BMT50_28435</name>
    <name evidence="3" type="ORF">IH772_22700</name>
    <name evidence="2" type="ORF">P6223_005555</name>
</gene>
<sequence length="62" mass="6593">MKKQSKEVKTSGSEHREIMIEIDASKSTNGTGGGSIIEGSYTVYRCDGGSVPSRPFGPPFCP</sequence>
<dbReference type="AlphaFoldDB" id="A0AAI9H3Y5"/>
<evidence type="ECO:0000313" key="2">
    <source>
        <dbReference type="EMBL" id="EMM0028838.1"/>
    </source>
</evidence>
<geneLocation type="plasmid" evidence="4 5">
    <name>unnamed</name>
</geneLocation>
<dbReference type="EMBL" id="ABLFQU030000119">
    <property type="protein sequence ID" value="EMM0028838.1"/>
    <property type="molecule type" value="Genomic_DNA"/>
</dbReference>
<protein>
    <submittedName>
        <fullName evidence="2">Uncharacterized protein</fullName>
    </submittedName>
</protein>
<evidence type="ECO:0000313" key="4">
    <source>
        <dbReference type="EMBL" id="OKB69341.1"/>
    </source>
</evidence>
<dbReference type="EMBL" id="MPGR01000002">
    <property type="protein sequence ID" value="OKB69341.1"/>
    <property type="molecule type" value="Genomic_DNA"/>
</dbReference>
<keyword evidence="4" id="KW-0614">Plasmid</keyword>